<name>A0A5D5AQ25_9EURY</name>
<dbReference type="RefSeq" id="WP_149079763.1">
    <property type="nucleotide sequence ID" value="NZ_VTAW01000001.1"/>
</dbReference>
<evidence type="ECO:0000313" key="1">
    <source>
        <dbReference type="EMBL" id="TYT63958.1"/>
    </source>
</evidence>
<comment type="caution">
    <text evidence="1">The sequence shown here is derived from an EMBL/GenBank/DDBJ whole genome shotgun (WGS) entry which is preliminary data.</text>
</comment>
<dbReference type="PROSITE" id="PS51257">
    <property type="entry name" value="PROKAR_LIPOPROTEIN"/>
    <property type="match status" value="1"/>
</dbReference>
<keyword evidence="2" id="KW-1185">Reference proteome</keyword>
<organism evidence="1 2">
    <name type="scientific">Natrialba swarupiae</name>
    <dbReference type="NCBI Taxonomy" id="2448032"/>
    <lineage>
        <taxon>Archaea</taxon>
        <taxon>Methanobacteriati</taxon>
        <taxon>Methanobacteriota</taxon>
        <taxon>Stenosarchaea group</taxon>
        <taxon>Halobacteria</taxon>
        <taxon>Halobacteriales</taxon>
        <taxon>Natrialbaceae</taxon>
        <taxon>Natrialba</taxon>
    </lineage>
</organism>
<gene>
    <name evidence="1" type="ORF">FYC77_01770</name>
</gene>
<accession>A0A5D5AQ25</accession>
<proteinExistence type="predicted"/>
<sequence length="215" mass="22834">MKRRTMLTAVGGGVVATAGCLASIPAGDDDSEPEYGIEIETDDALEAVDIGFGVEVEEGATPESPAKLNITMYNHAGDGATSFAQTVETGPDPPFSGRIGENENDDRLVLEPILIEGDDTRGEHVDGDCWRASSWLLESILEYAEGEGGSISLDASGGLYLTYYLLVHPDADGCMPAGTYRFESDQYGVDDHTWGFDLTLLEPITATASTDAESD</sequence>
<protein>
    <submittedName>
        <fullName evidence="1">Uncharacterized protein</fullName>
    </submittedName>
</protein>
<dbReference type="AlphaFoldDB" id="A0A5D5AQ25"/>
<dbReference type="Proteomes" id="UP000324104">
    <property type="component" value="Unassembled WGS sequence"/>
</dbReference>
<evidence type="ECO:0000313" key="2">
    <source>
        <dbReference type="Proteomes" id="UP000324104"/>
    </source>
</evidence>
<dbReference type="EMBL" id="VTAW01000001">
    <property type="protein sequence ID" value="TYT63958.1"/>
    <property type="molecule type" value="Genomic_DNA"/>
</dbReference>
<reference evidence="1 2" key="1">
    <citation type="submission" date="2019-08" db="EMBL/GenBank/DDBJ databases">
        <title>Archaea genome.</title>
        <authorList>
            <person name="Kajale S."/>
            <person name="Shouche Y."/>
            <person name="Deshpande N."/>
            <person name="Sharma A."/>
        </authorList>
    </citation>
    <scope>NUCLEOTIDE SEQUENCE [LARGE SCALE GENOMIC DNA]</scope>
    <source>
        <strain evidence="1 2">ESP3B_9</strain>
    </source>
</reference>